<name>A0A2K9VHN3_9CAUD</name>
<evidence type="ECO:0000313" key="2">
    <source>
        <dbReference type="Proteomes" id="UP000240564"/>
    </source>
</evidence>
<protein>
    <submittedName>
        <fullName evidence="1">Uncharacterized protein</fullName>
    </submittedName>
</protein>
<gene>
    <name evidence="1" type="ORF">PsPhBjorn_gp51</name>
</gene>
<organism evidence="1 2">
    <name type="scientific">Pseudomonas phage Bjorn</name>
    <dbReference type="NCBI Taxonomy" id="2079288"/>
    <lineage>
        <taxon>Viruses</taxon>
        <taxon>Duplodnaviria</taxon>
        <taxon>Heunggongvirae</taxon>
        <taxon>Uroviricota</taxon>
        <taxon>Caudoviricetes</taxon>
        <taxon>Bjornvirus</taxon>
        <taxon>Bjornvirus bjorn</taxon>
    </lineage>
</organism>
<accession>A0A2K9VHN3</accession>
<proteinExistence type="predicted"/>
<evidence type="ECO:0000313" key="1">
    <source>
        <dbReference type="EMBL" id="AUV61765.1"/>
    </source>
</evidence>
<sequence>MAGYNYVDDGDRVFVVQTTRIAVTGLDGKIEFLTPEGTQRTTSYNDLLDTPKTFAPVVGTTKDTAKAGDWKPVWKDIKDAEKSVNAILAAKVKDLKSLKYDATPQEVVDRLNELLNLLRA</sequence>
<dbReference type="EMBL" id="MG775259">
    <property type="protein sequence ID" value="AUV61765.1"/>
    <property type="molecule type" value="Genomic_DNA"/>
</dbReference>
<dbReference type="OrthoDB" id="22181at10239"/>
<keyword evidence="2" id="KW-1185">Reference proteome</keyword>
<reference evidence="1 2" key="1">
    <citation type="submission" date="2018-01" db="EMBL/GenBank/DDBJ databases">
        <title>Pseudomonas phages infecting Pseudomonas sp. isolated from Prunus avium.</title>
        <authorList>
            <person name="Colberg O."/>
            <person name="Byth Carstens A."/>
        </authorList>
    </citation>
    <scope>NUCLEOTIDE SEQUENCE [LARGE SCALE GENOMIC DNA]</scope>
</reference>
<dbReference type="Proteomes" id="UP000240564">
    <property type="component" value="Segment"/>
</dbReference>